<dbReference type="Proteomes" id="UP000028878">
    <property type="component" value="Unassembled WGS sequence"/>
</dbReference>
<protein>
    <submittedName>
        <fullName evidence="1">Uncharacterized protein</fullName>
    </submittedName>
</protein>
<name>A0A1L1PX01_HYDIT</name>
<reference evidence="2" key="1">
    <citation type="submission" date="2014-02" db="EMBL/GenBank/DDBJ databases">
        <authorList>
            <person name="Gan H."/>
        </authorList>
    </citation>
    <scope>NUCLEOTIDE SEQUENCE [LARGE SCALE GENOMIC DNA]</scope>
    <source>
        <strain evidence="2">S1</strain>
    </source>
</reference>
<gene>
    <name evidence="1" type="ORF">BN948_04971</name>
</gene>
<evidence type="ECO:0000313" key="2">
    <source>
        <dbReference type="Proteomes" id="UP000028878"/>
    </source>
</evidence>
<dbReference type="AlphaFoldDB" id="A0A1L1PX01"/>
<evidence type="ECO:0000313" key="1">
    <source>
        <dbReference type="EMBL" id="CDN90526.1"/>
    </source>
</evidence>
<reference evidence="2" key="2">
    <citation type="submission" date="2014-11" db="EMBL/GenBank/DDBJ databases">
        <title>Draft genome sequence of Hydrogenophaga intermedia S1.</title>
        <authorList>
            <person name="Gan H.M."/>
            <person name="Chew T.H."/>
            <person name="Stolz A."/>
        </authorList>
    </citation>
    <scope>NUCLEOTIDE SEQUENCE [LARGE SCALE GENOMIC DNA]</scope>
    <source>
        <strain evidence="2">S1</strain>
    </source>
</reference>
<dbReference type="EMBL" id="CCAE010000090">
    <property type="protein sequence ID" value="CDN90526.1"/>
    <property type="molecule type" value="Genomic_DNA"/>
</dbReference>
<accession>A0A1L1PX01</accession>
<dbReference type="RefSeq" id="WP_035624637.1">
    <property type="nucleotide sequence ID" value="NZ_CCAE010000090.1"/>
</dbReference>
<proteinExistence type="predicted"/>
<keyword evidence="2" id="KW-1185">Reference proteome</keyword>
<sequence>MNATPTNPVQLVDGLGLNLEQRLYVIANAAGGFSCFGFDNCFAEVKHLACLMKLPEPDASMLGTRECYALHRSLVGQYASHQVSKKTWYRPGTPAKVAKILEAARASYEDFREQGTMLRLFYGCTETDRDYCERFSTVGFVSRSMGPMRVPLLIEPLLDDERNITTGSFGDAINTAGIVRIVDVRRAQEVYRANNYVLPQFRLGEASGSVKSARVAVLRTDQGEPDVQAYFDTEEQAAQWIAFMQGFRVHQEFRTAREAREELEPTN</sequence>
<organism evidence="1 2">
    <name type="scientific">Hydrogenophaga intermedia</name>
    <dbReference type="NCBI Taxonomy" id="65786"/>
    <lineage>
        <taxon>Bacteria</taxon>
        <taxon>Pseudomonadati</taxon>
        <taxon>Pseudomonadota</taxon>
        <taxon>Betaproteobacteria</taxon>
        <taxon>Burkholderiales</taxon>
        <taxon>Comamonadaceae</taxon>
        <taxon>Hydrogenophaga</taxon>
    </lineage>
</organism>